<dbReference type="BioCyc" id="DPIE1322246:BN4_RS09810-MONOMER"/>
<evidence type="ECO:0000313" key="3">
    <source>
        <dbReference type="Proteomes" id="UP000011724"/>
    </source>
</evidence>
<keyword evidence="3" id="KW-1185">Reference proteome</keyword>
<accession>M1WM90</accession>
<dbReference type="KEGG" id="dpi:BN4_11955"/>
<dbReference type="InterPro" id="IPR046058">
    <property type="entry name" value="WbuC_cupin"/>
</dbReference>
<dbReference type="EMBL" id="FO203427">
    <property type="protein sequence ID" value="CCH49190.1"/>
    <property type="molecule type" value="Genomic_DNA"/>
</dbReference>
<dbReference type="STRING" id="1322246.BN4_11955"/>
<name>M1WM90_PSEP2</name>
<dbReference type="InterPro" id="IPR027565">
    <property type="entry name" value="Cupin_WbuC"/>
</dbReference>
<dbReference type="OrthoDB" id="981227at2"/>
<dbReference type="CDD" id="cd07005">
    <property type="entry name" value="cupin_WbuC-like"/>
    <property type="match status" value="1"/>
</dbReference>
<dbReference type="PATRIC" id="fig|879567.3.peg.2073"/>
<protein>
    <recommendedName>
        <fullName evidence="1">Cupin fold metalloprotein WbuC cupin domain-containing protein</fullName>
    </recommendedName>
</protein>
<dbReference type="InterPro" id="IPR014710">
    <property type="entry name" value="RmlC-like_jellyroll"/>
</dbReference>
<reference evidence="3" key="2">
    <citation type="journal article" date="2013" name="Stand. Genomic Sci.">
        <title>Complete genome sequence of Desulfocapsa sulfexigens, a marine deltaproteobacterium specialized in disproportionating inorganic sulfur compounds.</title>
        <authorList>
            <person name="Finster K.W."/>
            <person name="Kjeldsen K.U."/>
            <person name="Kube M."/>
            <person name="Reinhardt R."/>
            <person name="Mussmann M."/>
            <person name="Amann R."/>
            <person name="Schreiber L."/>
        </authorList>
    </citation>
    <scope>NUCLEOTIDE SEQUENCE [LARGE SCALE GENOMIC DNA]</scope>
    <source>
        <strain evidence="3">DSM 10523 / SB164P1</strain>
    </source>
</reference>
<dbReference type="NCBIfam" id="TIGR04366">
    <property type="entry name" value="cupin_WbuC"/>
    <property type="match status" value="1"/>
</dbReference>
<evidence type="ECO:0000259" key="1">
    <source>
        <dbReference type="Pfam" id="PF19480"/>
    </source>
</evidence>
<gene>
    <name evidence="2" type="ordered locus">BN4_11955</name>
</gene>
<dbReference type="Pfam" id="PF19480">
    <property type="entry name" value="DUF6016"/>
    <property type="match status" value="1"/>
</dbReference>
<dbReference type="SUPFAM" id="SSF51182">
    <property type="entry name" value="RmlC-like cupins"/>
    <property type="match status" value="1"/>
</dbReference>
<dbReference type="AlphaFoldDB" id="M1WM90"/>
<dbReference type="HOGENOM" id="CLU_121835_0_0_7"/>
<sequence length="197" mass="21513">MTDQKNDFPTALAAPKSTVTPLTLTMVSGVLNQSRESPRKRLIQAVHKSDGAAVHKMFNAMQPGTYITPHRHMHPAKTETLLVMSGAMLFVQFSDTGELESHLLLQPGTEIFGVDVAPEVYHTFVALKPDTLVFEVKDGPFVADSDKDIPDWAPREGSAEAEPYLLDLLKELAERATAAAEAAAEVEKTEAKSQTQE</sequence>
<feature type="domain" description="Cupin fold metalloprotein WbuC cupin" evidence="1">
    <location>
        <begin position="26"/>
        <end position="103"/>
    </location>
</feature>
<dbReference type="Gene3D" id="2.60.120.10">
    <property type="entry name" value="Jelly Rolls"/>
    <property type="match status" value="1"/>
</dbReference>
<evidence type="ECO:0000313" key="2">
    <source>
        <dbReference type="EMBL" id="CCH49190.1"/>
    </source>
</evidence>
<organism evidence="2 3">
    <name type="scientific">Pseudodesulfovibrio piezophilus (strain DSM 21447 / JCM 15486 / C1TLV30)</name>
    <name type="common">Desulfovibrio piezophilus</name>
    <dbReference type="NCBI Taxonomy" id="1322246"/>
    <lineage>
        <taxon>Bacteria</taxon>
        <taxon>Pseudomonadati</taxon>
        <taxon>Thermodesulfobacteriota</taxon>
        <taxon>Desulfovibrionia</taxon>
        <taxon>Desulfovibrionales</taxon>
        <taxon>Desulfovibrionaceae</taxon>
    </lineage>
</organism>
<dbReference type="RefSeq" id="WP_015415234.1">
    <property type="nucleotide sequence ID" value="NC_020409.1"/>
</dbReference>
<dbReference type="InterPro" id="IPR011051">
    <property type="entry name" value="RmlC_Cupin_sf"/>
</dbReference>
<reference evidence="2 3" key="1">
    <citation type="journal article" date="2013" name="PLoS ONE">
        <title>The first genomic and proteomic characterization of a deep-sea sulfate reducer: insights into the piezophilic lifestyle of Desulfovibrio piezophilus.</title>
        <authorList>
            <person name="Pradel N."/>
            <person name="Ji B."/>
            <person name="Gimenez G."/>
            <person name="Talla E."/>
            <person name="Lenoble P."/>
            <person name="Garel M."/>
            <person name="Tamburini C."/>
            <person name="Fourquet P."/>
            <person name="Lebrun R."/>
            <person name="Bertin P."/>
            <person name="Denis Y."/>
            <person name="Pophillat M."/>
            <person name="Barbe V."/>
            <person name="Ollivier B."/>
            <person name="Dolla A."/>
        </authorList>
    </citation>
    <scope>NUCLEOTIDE SEQUENCE [LARGE SCALE GENOMIC DNA]</scope>
    <source>
        <strain evidence="3">DSM 10523 / SB164P1</strain>
    </source>
</reference>
<dbReference type="Proteomes" id="UP000011724">
    <property type="component" value="Chromosome"/>
</dbReference>
<dbReference type="eggNOG" id="COG0211">
    <property type="taxonomic scope" value="Bacteria"/>
</dbReference>
<proteinExistence type="predicted"/>